<gene>
    <name evidence="3" type="ORF">H4W27_000347</name>
</gene>
<feature type="domain" description="Plasmid replication protein origin binding" evidence="2">
    <location>
        <begin position="52"/>
        <end position="158"/>
    </location>
</feature>
<dbReference type="Proteomes" id="UP000643525">
    <property type="component" value="Unassembled WGS sequence"/>
</dbReference>
<reference evidence="3 4" key="1">
    <citation type="submission" date="2020-10" db="EMBL/GenBank/DDBJ databases">
        <title>Sequencing the genomes of 1000 actinobacteria strains.</title>
        <authorList>
            <person name="Klenk H.-P."/>
        </authorList>
    </citation>
    <scope>NUCLEOTIDE SEQUENCE [LARGE SCALE GENOMIC DNA]</scope>
    <source>
        <strain evidence="3 4">DSM 15666</strain>
    </source>
</reference>
<proteinExistence type="predicted"/>
<dbReference type="Gene3D" id="3.40.1310.30">
    <property type="match status" value="1"/>
</dbReference>
<organism evidence="3 4">
    <name type="scientific">Nesterenkonia lutea</name>
    <dbReference type="NCBI Taxonomy" id="272919"/>
    <lineage>
        <taxon>Bacteria</taxon>
        <taxon>Bacillati</taxon>
        <taxon>Actinomycetota</taxon>
        <taxon>Actinomycetes</taxon>
        <taxon>Micrococcales</taxon>
        <taxon>Micrococcaceae</taxon>
        <taxon>Nesterenkonia</taxon>
    </lineage>
</organism>
<evidence type="ECO:0000313" key="4">
    <source>
        <dbReference type="Proteomes" id="UP000643525"/>
    </source>
</evidence>
<accession>A0ABR9JBD1</accession>
<dbReference type="EMBL" id="JADBED010000001">
    <property type="protein sequence ID" value="MBE1523229.1"/>
    <property type="molecule type" value="Genomic_DNA"/>
</dbReference>
<evidence type="ECO:0000313" key="3">
    <source>
        <dbReference type="EMBL" id="MBE1523229.1"/>
    </source>
</evidence>
<comment type="caution">
    <text evidence="3">The sequence shown here is derived from an EMBL/GenBank/DDBJ whole genome shotgun (WGS) entry which is preliminary data.</text>
</comment>
<dbReference type="Pfam" id="PF01719">
    <property type="entry name" value="Rep_OBD"/>
    <property type="match status" value="1"/>
</dbReference>
<keyword evidence="4" id="KW-1185">Reference proteome</keyword>
<evidence type="ECO:0000259" key="2">
    <source>
        <dbReference type="Pfam" id="PF01719"/>
    </source>
</evidence>
<protein>
    <recommendedName>
        <fullName evidence="2">Plasmid replication protein origin binding domain-containing protein</fullName>
    </recommendedName>
</protein>
<feature type="region of interest" description="Disordered" evidence="1">
    <location>
        <begin position="1"/>
        <end position="25"/>
    </location>
</feature>
<dbReference type="InterPro" id="IPR002631">
    <property type="entry name" value="Plasmid_rep_OBD"/>
</dbReference>
<dbReference type="RefSeq" id="WP_192594407.1">
    <property type="nucleotide sequence ID" value="NZ_BAAALJ010000019.1"/>
</dbReference>
<name>A0ABR9JBD1_9MICC</name>
<feature type="compositionally biased region" description="Polar residues" evidence="1">
    <location>
        <begin position="1"/>
        <end position="17"/>
    </location>
</feature>
<evidence type="ECO:0000256" key="1">
    <source>
        <dbReference type="SAM" id="MobiDB-lite"/>
    </source>
</evidence>
<sequence>MTKAQTEQSAGQDSSQYPVMHGQGGGAKNPRYRIFSFTQRLHHPESGKPLMTPKAIQGHLDDYVSITEYAYLVHDKDQDSQGAPVGAHIQGVVRLKHAREQEQLAQWLRLPSALVKPIMGRGPGKYARVLRYLTHESPSEQAQGKHHYSDSEVVANFDWRAAIDAHFTPSVEQPLTALQQVKMDLLSGRTTANQVRDQHPLIYAEHSFKLRRLETDFLERVKDLAVRLDYWTEAGTADLQRIYGLKTAAEELGIQGSLEEQCLRAVRIKTSPFPGGVV</sequence>